<dbReference type="OrthoDB" id="5847640at2759"/>
<dbReference type="SUPFAM" id="SSF55486">
    <property type="entry name" value="Metalloproteases ('zincins'), catalytic domain"/>
    <property type="match status" value="1"/>
</dbReference>
<dbReference type="AlphaFoldDB" id="A0A0M3JI80"/>
<evidence type="ECO:0000259" key="1">
    <source>
        <dbReference type="Pfam" id="PF05649"/>
    </source>
</evidence>
<dbReference type="InterPro" id="IPR008753">
    <property type="entry name" value="Peptidase_M13_N"/>
</dbReference>
<feature type="domain" description="Peptidase M13 N-terminal" evidence="1">
    <location>
        <begin position="13"/>
        <end position="127"/>
    </location>
</feature>
<dbReference type="InterPro" id="IPR042089">
    <property type="entry name" value="Peptidase_M13_dom_2"/>
</dbReference>
<gene>
    <name evidence="2" type="ORF">ASIM_LOCUS7120</name>
</gene>
<dbReference type="WBParaSite" id="ASIM_0000734501-mRNA-1">
    <property type="protein sequence ID" value="ASIM_0000734501-mRNA-1"/>
    <property type="gene ID" value="ASIM_0000734501"/>
</dbReference>
<evidence type="ECO:0000313" key="2">
    <source>
        <dbReference type="EMBL" id="VDK28559.1"/>
    </source>
</evidence>
<dbReference type="Pfam" id="PF05649">
    <property type="entry name" value="Peptidase_M13_N"/>
    <property type="match status" value="1"/>
</dbReference>
<sequence>MGYWPIVHGEKWHANKYDLTNLLIHTSLTRAMEIFLNIYVSQDQRNASRRLIHLDQGGLGLGGGSKGYFMNMDKYKKQIDAYKQYMINKIKLVAEDAGETKTEQEIAGGVEEMINLEKSIAEVGEPQTIERGGA</sequence>
<organism evidence="4">
    <name type="scientific">Anisakis simplex</name>
    <name type="common">Herring worm</name>
    <dbReference type="NCBI Taxonomy" id="6269"/>
    <lineage>
        <taxon>Eukaryota</taxon>
        <taxon>Metazoa</taxon>
        <taxon>Ecdysozoa</taxon>
        <taxon>Nematoda</taxon>
        <taxon>Chromadorea</taxon>
        <taxon>Rhabditida</taxon>
        <taxon>Spirurina</taxon>
        <taxon>Ascaridomorpha</taxon>
        <taxon>Ascaridoidea</taxon>
        <taxon>Anisakidae</taxon>
        <taxon>Anisakis</taxon>
        <taxon>Anisakis simplex complex</taxon>
    </lineage>
</organism>
<reference evidence="2 3" key="2">
    <citation type="submission" date="2018-11" db="EMBL/GenBank/DDBJ databases">
        <authorList>
            <consortium name="Pathogen Informatics"/>
        </authorList>
    </citation>
    <scope>NUCLEOTIDE SEQUENCE [LARGE SCALE GENOMIC DNA]</scope>
</reference>
<reference evidence="4" key="1">
    <citation type="submission" date="2017-02" db="UniProtKB">
        <authorList>
            <consortium name="WormBaseParasite"/>
        </authorList>
    </citation>
    <scope>IDENTIFICATION</scope>
</reference>
<protein>
    <submittedName>
        <fullName evidence="4">Peptidase_M13_N domain-containing protein</fullName>
    </submittedName>
</protein>
<proteinExistence type="predicted"/>
<evidence type="ECO:0000313" key="3">
    <source>
        <dbReference type="Proteomes" id="UP000267096"/>
    </source>
</evidence>
<keyword evidence="3" id="KW-1185">Reference proteome</keyword>
<dbReference type="EMBL" id="UYRR01016656">
    <property type="protein sequence ID" value="VDK28559.1"/>
    <property type="molecule type" value="Genomic_DNA"/>
</dbReference>
<dbReference type="GO" id="GO:0006508">
    <property type="term" value="P:proteolysis"/>
    <property type="evidence" value="ECO:0007669"/>
    <property type="project" value="InterPro"/>
</dbReference>
<dbReference type="Gene3D" id="1.10.1380.10">
    <property type="entry name" value="Neutral endopeptidase , domain2"/>
    <property type="match status" value="1"/>
</dbReference>
<name>A0A0M3JI80_ANISI</name>
<dbReference type="Proteomes" id="UP000267096">
    <property type="component" value="Unassembled WGS sequence"/>
</dbReference>
<evidence type="ECO:0000313" key="4">
    <source>
        <dbReference type="WBParaSite" id="ASIM_0000734501-mRNA-1"/>
    </source>
</evidence>
<accession>A0A0M3JI80</accession>